<keyword evidence="9" id="KW-1185">Reference proteome</keyword>
<gene>
    <name evidence="8" type="primary">SHISA4</name>
</gene>
<keyword evidence="2 6" id="KW-0812">Transmembrane</keyword>
<keyword evidence="4 6" id="KW-0472">Membrane</keyword>
<keyword evidence="3 6" id="KW-1133">Transmembrane helix</keyword>
<dbReference type="GO" id="GO:0016020">
    <property type="term" value="C:membrane"/>
    <property type="evidence" value="ECO:0007669"/>
    <property type="project" value="UniProtKB-SubCell"/>
</dbReference>
<dbReference type="Proteomes" id="UP000009136">
    <property type="component" value="Chromosome 16"/>
</dbReference>
<evidence type="ECO:0000313" key="8">
    <source>
        <dbReference type="Ensembl" id="ENSBTAP00000078474.1"/>
    </source>
</evidence>
<proteinExistence type="predicted"/>
<reference evidence="8" key="3">
    <citation type="submission" date="2025-09" db="UniProtKB">
        <authorList>
            <consortium name="Ensembl"/>
        </authorList>
    </citation>
    <scope>IDENTIFICATION</scope>
    <source>
        <strain evidence="8">Hereford</strain>
    </source>
</reference>
<feature type="compositionally biased region" description="Low complexity" evidence="5">
    <location>
        <begin position="29"/>
        <end position="54"/>
    </location>
</feature>
<dbReference type="InterPro" id="IPR053891">
    <property type="entry name" value="Shisa_N"/>
</dbReference>
<evidence type="ECO:0000313" key="9">
    <source>
        <dbReference type="Proteomes" id="UP000009136"/>
    </source>
</evidence>
<feature type="domain" description="Shisa N-terminal" evidence="7">
    <location>
        <begin position="166"/>
        <end position="216"/>
    </location>
</feature>
<reference evidence="8" key="2">
    <citation type="submission" date="2025-08" db="UniProtKB">
        <authorList>
            <consortium name="Ensembl"/>
        </authorList>
    </citation>
    <scope>IDENTIFICATION</scope>
    <source>
        <strain evidence="8">Hereford</strain>
    </source>
</reference>
<reference evidence="8" key="1">
    <citation type="submission" date="2018-03" db="EMBL/GenBank/DDBJ databases">
        <title>ARS-UCD1.2.</title>
        <authorList>
            <person name="Rosen B.D."/>
            <person name="Bickhart D.M."/>
            <person name="Koren S."/>
            <person name="Schnabel R.D."/>
            <person name="Hall R."/>
            <person name="Zimin A."/>
            <person name="Dreischer C."/>
            <person name="Schultheiss S."/>
            <person name="Schroeder S.G."/>
            <person name="Elsik C.G."/>
            <person name="Couldrey C."/>
            <person name="Liu G.E."/>
            <person name="Van Tassell C.P."/>
            <person name="Phillippy A.M."/>
            <person name="Smith T.P.L."/>
            <person name="Medrano J.F."/>
        </authorList>
    </citation>
    <scope>NUCLEOTIDE SEQUENCE [LARGE SCALE GENOMIC DNA]</scope>
    <source>
        <strain evidence="8">Hereford</strain>
    </source>
</reference>
<feature type="region of interest" description="Disordered" evidence="5">
    <location>
        <begin position="1"/>
        <end position="122"/>
    </location>
</feature>
<sequence>HQEQGFSGRGRRRARQLAGRGPRGPPQQGPAAAGAGRPGGTARTRTPARGVAGAEPGGRGAGAGSAQAGEPRPEQAERSRGAGGRAGPRSWAAASSCAPRARRAAPCRPPGSAGPRRSPRSRSWCWGRPWVRAGGAAGGLGARPGGAREIPAEPRRFRVRGKALAGEDCLWYLDRNGSWHPGFNCEFFTFCCGTCYQRYCCRDLSLLITERQQKHCLAFSPKTIAGIASAVILFVAVVASTISCFLCSCCYLYRRRQQLQSPFEGQEIPMTGVPVQPVYPYPQDPKAGPAPPQPGFMYPPSGPAPQYPLYPAGPPVYNPAAPPPYVPPQPSYPGA</sequence>
<feature type="transmembrane region" description="Helical" evidence="6">
    <location>
        <begin position="224"/>
        <end position="253"/>
    </location>
</feature>
<evidence type="ECO:0000256" key="4">
    <source>
        <dbReference type="ARBA" id="ARBA00023136"/>
    </source>
</evidence>
<accession>A0AAA9S8J2</accession>
<dbReference type="InterPro" id="IPR026910">
    <property type="entry name" value="Shisa"/>
</dbReference>
<dbReference type="PANTHER" id="PTHR31395:SF5">
    <property type="entry name" value="PROTEIN SHISA-4"/>
    <property type="match status" value="1"/>
</dbReference>
<feature type="compositionally biased region" description="Low complexity" evidence="5">
    <location>
        <begin position="87"/>
        <end position="99"/>
    </location>
</feature>
<dbReference type="Pfam" id="PF13908">
    <property type="entry name" value="Shisa_N"/>
    <property type="match status" value="1"/>
</dbReference>
<evidence type="ECO:0000259" key="7">
    <source>
        <dbReference type="Pfam" id="PF13908"/>
    </source>
</evidence>
<feature type="compositionally biased region" description="Basic and acidic residues" evidence="5">
    <location>
        <begin position="71"/>
        <end position="80"/>
    </location>
</feature>
<evidence type="ECO:0000256" key="5">
    <source>
        <dbReference type="SAM" id="MobiDB-lite"/>
    </source>
</evidence>
<protein>
    <submittedName>
        <fullName evidence="8">Shisa family member 4</fullName>
    </submittedName>
</protein>
<dbReference type="Ensembl" id="ENSBTAT00000090017.1">
    <property type="protein sequence ID" value="ENSBTAP00000078474.1"/>
    <property type="gene ID" value="ENSBTAG00000059995.1"/>
</dbReference>
<comment type="subcellular location">
    <subcellularLocation>
        <location evidence="1">Membrane</location>
    </subcellularLocation>
</comment>
<evidence type="ECO:0000256" key="6">
    <source>
        <dbReference type="SAM" id="Phobius"/>
    </source>
</evidence>
<dbReference type="GeneTree" id="ENSGT00730000111186"/>
<feature type="compositionally biased region" description="Low complexity" evidence="5">
    <location>
        <begin position="106"/>
        <end position="122"/>
    </location>
</feature>
<name>A0AAA9S8J2_BOVIN</name>
<organism evidence="8 9">
    <name type="scientific">Bos taurus</name>
    <name type="common">Bovine</name>
    <dbReference type="NCBI Taxonomy" id="9913"/>
    <lineage>
        <taxon>Eukaryota</taxon>
        <taxon>Metazoa</taxon>
        <taxon>Chordata</taxon>
        <taxon>Craniata</taxon>
        <taxon>Vertebrata</taxon>
        <taxon>Euteleostomi</taxon>
        <taxon>Mammalia</taxon>
        <taxon>Eutheria</taxon>
        <taxon>Laurasiatheria</taxon>
        <taxon>Artiodactyla</taxon>
        <taxon>Ruminantia</taxon>
        <taxon>Pecora</taxon>
        <taxon>Bovidae</taxon>
        <taxon>Bovinae</taxon>
        <taxon>Bos</taxon>
    </lineage>
</organism>
<dbReference type="PANTHER" id="PTHR31395">
    <property type="entry name" value="SHISA"/>
    <property type="match status" value="1"/>
</dbReference>
<evidence type="ECO:0000256" key="3">
    <source>
        <dbReference type="ARBA" id="ARBA00022989"/>
    </source>
</evidence>
<evidence type="ECO:0000256" key="1">
    <source>
        <dbReference type="ARBA" id="ARBA00004370"/>
    </source>
</evidence>
<dbReference type="AlphaFoldDB" id="A0AAA9S8J2"/>
<evidence type="ECO:0000256" key="2">
    <source>
        <dbReference type="ARBA" id="ARBA00022692"/>
    </source>
</evidence>